<protein>
    <submittedName>
        <fullName evidence="1">Uncharacterized protein</fullName>
    </submittedName>
</protein>
<dbReference type="AlphaFoldDB" id="A0A510XTC1"/>
<evidence type="ECO:0000313" key="2">
    <source>
        <dbReference type="Proteomes" id="UP000321419"/>
    </source>
</evidence>
<dbReference type="RefSeq" id="WP_089347533.1">
    <property type="nucleotide sequence ID" value="NZ_BJUM01000008.1"/>
</dbReference>
<keyword evidence="2" id="KW-1185">Reference proteome</keyword>
<name>A0A510XTC1_9GAMM</name>
<accession>A0A510XTC1</accession>
<sequence>MATATSETSTNDTQYSKFPWNANSMGSIFQSSTASVVNNMINKAKTTVASELDYEAELERMYQNQITDYEQNTLPIINDLLDEAESTSIVDRSRQLSAGLNAKTSEVASRQLGYSMGGQLASQQNALARSQNRTVAASRSATMTQAYEDQRVKQQAARTQLMSISEQLQSSGTASMSQAYQAKEQRDAAYKAAKGGFMSQVGAVAGGVIGGVFGGPMGAAAGASIGGAAGGMIGG</sequence>
<gene>
    <name evidence="1" type="ORF">PES01_10880</name>
</gene>
<dbReference type="Proteomes" id="UP000321419">
    <property type="component" value="Unassembled WGS sequence"/>
</dbReference>
<comment type="caution">
    <text evidence="1">The sequence shown here is derived from an EMBL/GenBank/DDBJ whole genome shotgun (WGS) entry which is preliminary data.</text>
</comment>
<reference evidence="1 2" key="1">
    <citation type="submission" date="2019-07" db="EMBL/GenBank/DDBJ databases">
        <title>Whole genome shotgun sequence of Pseudoalteromonas espejiana NBRC 102222.</title>
        <authorList>
            <person name="Hosoyama A."/>
            <person name="Uohara A."/>
            <person name="Ohji S."/>
            <person name="Ichikawa N."/>
        </authorList>
    </citation>
    <scope>NUCLEOTIDE SEQUENCE [LARGE SCALE GENOMIC DNA]</scope>
    <source>
        <strain evidence="1 2">NBRC 102222</strain>
    </source>
</reference>
<dbReference type="EMBL" id="BJUM01000008">
    <property type="protein sequence ID" value="GEK54243.1"/>
    <property type="molecule type" value="Genomic_DNA"/>
</dbReference>
<organism evidence="1 2">
    <name type="scientific">Pseudoalteromonas espejiana</name>
    <dbReference type="NCBI Taxonomy" id="28107"/>
    <lineage>
        <taxon>Bacteria</taxon>
        <taxon>Pseudomonadati</taxon>
        <taxon>Pseudomonadota</taxon>
        <taxon>Gammaproteobacteria</taxon>
        <taxon>Alteromonadales</taxon>
        <taxon>Pseudoalteromonadaceae</taxon>
        <taxon>Pseudoalteromonas</taxon>
    </lineage>
</organism>
<evidence type="ECO:0000313" key="1">
    <source>
        <dbReference type="EMBL" id="GEK54243.1"/>
    </source>
</evidence>
<proteinExistence type="predicted"/>